<keyword evidence="9" id="KW-1185">Reference proteome</keyword>
<comment type="subcellular location">
    <subcellularLocation>
        <location evidence="1">Membrane</location>
    </subcellularLocation>
</comment>
<sequence>MAVAARFGFGKDFWLNLLLTICGYIPGHAHNFYIQNVRNNKNHRRTPKWAQRYGLIDTSKIERDKKRSQWASRYNDRLPHSVFEGQEYAEGEIPDDRQDSSSVLGPDARSRRGNRQQQQQQQERLWDEGEERYYGQRERDSMRRSNGSLDSSTTSGGGGGSSTGGRWHYPANFEDTLPMEMTAMAVGAKKKKKSKKDRWARTEDAYNAPAPKKHRKSKKKNRSTVGGAEQDGPDSDRRSSATSLDDGSGFPEDPEGGLYGERRRVDGVGNGNGNGNAVPDIPDVTAGGRKRDPLEHDF</sequence>
<feature type="region of interest" description="Disordered" evidence="6">
    <location>
        <begin position="90"/>
        <end position="171"/>
    </location>
</feature>
<keyword evidence="3" id="KW-0812">Transmembrane</keyword>
<evidence type="ECO:0000256" key="1">
    <source>
        <dbReference type="ARBA" id="ARBA00004370"/>
    </source>
</evidence>
<evidence type="ECO:0000256" key="4">
    <source>
        <dbReference type="ARBA" id="ARBA00022989"/>
    </source>
</evidence>
<proteinExistence type="inferred from homology"/>
<dbReference type="EMBL" id="LNZH02000151">
    <property type="protein sequence ID" value="OCB89704.1"/>
    <property type="molecule type" value="Genomic_DNA"/>
</dbReference>
<evidence type="ECO:0000256" key="7">
    <source>
        <dbReference type="SAM" id="SignalP"/>
    </source>
</evidence>
<dbReference type="InterPro" id="IPR000612">
    <property type="entry name" value="PMP3"/>
</dbReference>
<evidence type="ECO:0000256" key="3">
    <source>
        <dbReference type="ARBA" id="ARBA00022692"/>
    </source>
</evidence>
<dbReference type="GO" id="GO:0016020">
    <property type="term" value="C:membrane"/>
    <property type="evidence" value="ECO:0007669"/>
    <property type="project" value="UniProtKB-SubCell"/>
</dbReference>
<keyword evidence="7" id="KW-0732">Signal</keyword>
<comment type="caution">
    <text evidence="8">The sequence shown here is derived from an EMBL/GenBank/DDBJ whole genome shotgun (WGS) entry which is preliminary data.</text>
</comment>
<feature type="compositionally biased region" description="Basic and acidic residues" evidence="6">
    <location>
        <begin position="124"/>
        <end position="143"/>
    </location>
</feature>
<dbReference type="Pfam" id="PF01679">
    <property type="entry name" value="Pmp3"/>
    <property type="match status" value="1"/>
</dbReference>
<feature type="compositionally biased region" description="Basic residues" evidence="6">
    <location>
        <begin position="211"/>
        <end position="222"/>
    </location>
</feature>
<accession>A0A9Q5NDE0</accession>
<dbReference type="PANTHER" id="PTHR21659:SF112">
    <property type="entry name" value="PROTEIN SNA2-RELATED"/>
    <property type="match status" value="1"/>
</dbReference>
<evidence type="ECO:0000256" key="6">
    <source>
        <dbReference type="SAM" id="MobiDB-lite"/>
    </source>
</evidence>
<organism evidence="8 9">
    <name type="scientific">Sanghuangporus baumii</name>
    <name type="common">Phellinus baumii</name>
    <dbReference type="NCBI Taxonomy" id="108892"/>
    <lineage>
        <taxon>Eukaryota</taxon>
        <taxon>Fungi</taxon>
        <taxon>Dikarya</taxon>
        <taxon>Basidiomycota</taxon>
        <taxon>Agaricomycotina</taxon>
        <taxon>Agaricomycetes</taxon>
        <taxon>Hymenochaetales</taxon>
        <taxon>Hymenochaetaceae</taxon>
        <taxon>Sanghuangporus</taxon>
    </lineage>
</organism>
<comment type="similarity">
    <text evidence="2">Belongs to the UPF0057 (PMP3) family.</text>
</comment>
<feature type="region of interest" description="Disordered" evidence="6">
    <location>
        <begin position="186"/>
        <end position="298"/>
    </location>
</feature>
<feature type="compositionally biased region" description="Basic and acidic residues" evidence="6">
    <location>
        <begin position="289"/>
        <end position="298"/>
    </location>
</feature>
<evidence type="ECO:0000313" key="8">
    <source>
        <dbReference type="EMBL" id="OCB89704.1"/>
    </source>
</evidence>
<evidence type="ECO:0000256" key="2">
    <source>
        <dbReference type="ARBA" id="ARBA00009530"/>
    </source>
</evidence>
<feature type="signal peptide" evidence="7">
    <location>
        <begin position="1"/>
        <end position="29"/>
    </location>
</feature>
<dbReference type="PANTHER" id="PTHR21659">
    <property type="entry name" value="HYDROPHOBIC PROTEIN RCI2 LOW TEMPERATURE AND SALT RESPONSIVE PROTEIN LTI6 -RELATED"/>
    <property type="match status" value="1"/>
</dbReference>
<dbReference type="OrthoDB" id="2152119at2759"/>
<evidence type="ECO:0000256" key="5">
    <source>
        <dbReference type="ARBA" id="ARBA00023136"/>
    </source>
</evidence>
<feature type="chain" id="PRO_5040226592" evidence="7">
    <location>
        <begin position="30"/>
        <end position="298"/>
    </location>
</feature>
<keyword evidence="5" id="KW-0472">Membrane</keyword>
<dbReference type="Proteomes" id="UP000757232">
    <property type="component" value="Unassembled WGS sequence"/>
</dbReference>
<gene>
    <name evidence="8" type="ORF">A7U60_g3183</name>
</gene>
<name>A0A9Q5NDE0_SANBA</name>
<evidence type="ECO:0000313" key="9">
    <source>
        <dbReference type="Proteomes" id="UP000757232"/>
    </source>
</evidence>
<reference evidence="8" key="1">
    <citation type="submission" date="2016-06" db="EMBL/GenBank/DDBJ databases">
        <title>Draft Genome sequence of the fungus Inonotus baumii.</title>
        <authorList>
            <person name="Zhu H."/>
            <person name="Lin W."/>
        </authorList>
    </citation>
    <scope>NUCLEOTIDE SEQUENCE</scope>
    <source>
        <strain evidence="8">821</strain>
    </source>
</reference>
<protein>
    <submittedName>
        <fullName evidence="8">Uncharacterized protein</fullName>
    </submittedName>
</protein>
<dbReference type="AlphaFoldDB" id="A0A9Q5NDE0"/>
<keyword evidence="4" id="KW-1133">Transmembrane helix</keyword>